<dbReference type="GO" id="GO:0046872">
    <property type="term" value="F:metal ion binding"/>
    <property type="evidence" value="ECO:0007669"/>
    <property type="project" value="UniProtKB-UniRule"/>
</dbReference>
<keyword evidence="2 7" id="KW-0645">Protease</keyword>
<dbReference type="Pfam" id="PF01432">
    <property type="entry name" value="Peptidase_M3"/>
    <property type="match status" value="1"/>
</dbReference>
<dbReference type="GO" id="GO:0005758">
    <property type="term" value="C:mitochondrial intermembrane space"/>
    <property type="evidence" value="ECO:0007669"/>
    <property type="project" value="TreeGrafter"/>
</dbReference>
<dbReference type="STRING" id="32473.ENSXCOP00000023823"/>
<dbReference type="GO" id="GO:0004222">
    <property type="term" value="F:metalloendopeptidase activity"/>
    <property type="evidence" value="ECO:0007669"/>
    <property type="project" value="InterPro"/>
</dbReference>
<dbReference type="GO" id="GO:0006518">
    <property type="term" value="P:peptide metabolic process"/>
    <property type="evidence" value="ECO:0007669"/>
    <property type="project" value="TreeGrafter"/>
</dbReference>
<dbReference type="Ensembl" id="ENSXCOT00000024107.1">
    <property type="protein sequence ID" value="ENSXCOP00000023823.1"/>
    <property type="gene ID" value="ENSXCOG00000017797.1"/>
</dbReference>
<keyword evidence="4 7" id="KW-0378">Hydrolase</keyword>
<evidence type="ECO:0000256" key="4">
    <source>
        <dbReference type="ARBA" id="ARBA00022801"/>
    </source>
</evidence>
<organism evidence="9 10">
    <name type="scientific">Xiphophorus couchianus</name>
    <name type="common">Monterrey platyfish</name>
    <dbReference type="NCBI Taxonomy" id="32473"/>
    <lineage>
        <taxon>Eukaryota</taxon>
        <taxon>Metazoa</taxon>
        <taxon>Chordata</taxon>
        <taxon>Craniata</taxon>
        <taxon>Vertebrata</taxon>
        <taxon>Euteleostomi</taxon>
        <taxon>Actinopterygii</taxon>
        <taxon>Neopterygii</taxon>
        <taxon>Teleostei</taxon>
        <taxon>Neoteleostei</taxon>
        <taxon>Acanthomorphata</taxon>
        <taxon>Ovalentaria</taxon>
        <taxon>Atherinomorphae</taxon>
        <taxon>Cyprinodontiformes</taxon>
        <taxon>Poeciliidae</taxon>
        <taxon>Poeciliinae</taxon>
        <taxon>Xiphophorus</taxon>
    </lineage>
</organism>
<comment type="similarity">
    <text evidence="1 7">Belongs to the peptidase M3 family.</text>
</comment>
<dbReference type="Proteomes" id="UP000261380">
    <property type="component" value="Unplaced"/>
</dbReference>
<dbReference type="PANTHER" id="PTHR11804:SF55">
    <property type="entry name" value="NEUROLYSIN (METALLOPEPTIDASE M3 FAMILY)"/>
    <property type="match status" value="1"/>
</dbReference>
<evidence type="ECO:0000256" key="6">
    <source>
        <dbReference type="ARBA" id="ARBA00023049"/>
    </source>
</evidence>
<dbReference type="GeneTree" id="ENSGT00950000183171"/>
<keyword evidence="10" id="KW-1185">Reference proteome</keyword>
<dbReference type="PANTHER" id="PTHR11804">
    <property type="entry name" value="PROTEASE M3 THIMET OLIGOPEPTIDASE-RELATED"/>
    <property type="match status" value="1"/>
</dbReference>
<sequence>MCVISAGTNMTASFSHLAGGYDGQYYSYLWSEVYSMDIFFSRFKKEGIMNPKVGKEYRRVILETGGAVDGMDMLKSFLGREPCQDAFFQCKGLTDTKTS</sequence>
<proteinExistence type="inferred from homology"/>
<feature type="domain" description="Peptidase M3A/M3B catalytic" evidence="8">
    <location>
        <begin position="7"/>
        <end position="89"/>
    </location>
</feature>
<evidence type="ECO:0000256" key="1">
    <source>
        <dbReference type="ARBA" id="ARBA00006040"/>
    </source>
</evidence>
<evidence type="ECO:0000313" key="9">
    <source>
        <dbReference type="Ensembl" id="ENSXCOP00000023823.1"/>
    </source>
</evidence>
<dbReference type="AlphaFoldDB" id="A0A3B5MHM9"/>
<comment type="cofactor">
    <cofactor evidence="7">
        <name>Zn(2+)</name>
        <dbReference type="ChEBI" id="CHEBI:29105"/>
    </cofactor>
    <text evidence="7">Binds 1 zinc ion.</text>
</comment>
<reference evidence="9" key="1">
    <citation type="submission" date="2025-08" db="UniProtKB">
        <authorList>
            <consortium name="Ensembl"/>
        </authorList>
    </citation>
    <scope>IDENTIFICATION</scope>
</reference>
<evidence type="ECO:0000256" key="7">
    <source>
        <dbReference type="RuleBase" id="RU003435"/>
    </source>
</evidence>
<evidence type="ECO:0000313" key="10">
    <source>
        <dbReference type="Proteomes" id="UP000261380"/>
    </source>
</evidence>
<accession>A0A3B5MHM9</accession>
<evidence type="ECO:0000256" key="3">
    <source>
        <dbReference type="ARBA" id="ARBA00022723"/>
    </source>
</evidence>
<evidence type="ECO:0000256" key="5">
    <source>
        <dbReference type="ARBA" id="ARBA00022833"/>
    </source>
</evidence>
<evidence type="ECO:0000259" key="8">
    <source>
        <dbReference type="Pfam" id="PF01432"/>
    </source>
</evidence>
<keyword evidence="6 7" id="KW-0482">Metalloprotease</keyword>
<name>A0A3B5MHM9_9TELE</name>
<keyword evidence="5 7" id="KW-0862">Zinc</keyword>
<dbReference type="GO" id="GO:0006508">
    <property type="term" value="P:proteolysis"/>
    <property type="evidence" value="ECO:0007669"/>
    <property type="project" value="UniProtKB-KW"/>
</dbReference>
<dbReference type="InterPro" id="IPR024077">
    <property type="entry name" value="Neurolysin/TOP_dom2"/>
</dbReference>
<protein>
    <recommendedName>
        <fullName evidence="8">Peptidase M3A/M3B catalytic domain-containing protein</fullName>
    </recommendedName>
</protein>
<dbReference type="SUPFAM" id="SSF55486">
    <property type="entry name" value="Metalloproteases ('zincins'), catalytic domain"/>
    <property type="match status" value="1"/>
</dbReference>
<dbReference type="InterPro" id="IPR001567">
    <property type="entry name" value="Pept_M3A_M3B_dom"/>
</dbReference>
<dbReference type="InterPro" id="IPR045090">
    <property type="entry name" value="Pept_M3A_M3B"/>
</dbReference>
<dbReference type="Gene3D" id="1.10.1370.10">
    <property type="entry name" value="Neurolysin, domain 3"/>
    <property type="match status" value="1"/>
</dbReference>
<reference evidence="9" key="2">
    <citation type="submission" date="2025-09" db="UniProtKB">
        <authorList>
            <consortium name="Ensembl"/>
        </authorList>
    </citation>
    <scope>IDENTIFICATION</scope>
</reference>
<evidence type="ECO:0000256" key="2">
    <source>
        <dbReference type="ARBA" id="ARBA00022670"/>
    </source>
</evidence>
<keyword evidence="3 7" id="KW-0479">Metal-binding</keyword>